<evidence type="ECO:0000313" key="1">
    <source>
        <dbReference type="EMBL" id="RRG23664.1"/>
    </source>
</evidence>
<keyword evidence="2" id="KW-1185">Reference proteome</keyword>
<accession>A0A425Y5P2</accession>
<evidence type="ECO:0000313" key="2">
    <source>
        <dbReference type="Proteomes" id="UP000285794"/>
    </source>
</evidence>
<dbReference type="NCBIfam" id="TIGR03519">
    <property type="entry name" value="T9SS_PorP_fam"/>
    <property type="match status" value="1"/>
</dbReference>
<name>A0A425Y5P2_9BACT</name>
<dbReference type="Pfam" id="PF11751">
    <property type="entry name" value="PorP_SprF"/>
    <property type="match status" value="1"/>
</dbReference>
<dbReference type="AlphaFoldDB" id="A0A425Y5P2"/>
<organism evidence="1 2">
    <name type="scientific">Ancylomarina euxinus</name>
    <dbReference type="NCBI Taxonomy" id="2283627"/>
    <lineage>
        <taxon>Bacteria</taxon>
        <taxon>Pseudomonadati</taxon>
        <taxon>Bacteroidota</taxon>
        <taxon>Bacteroidia</taxon>
        <taxon>Marinilabiliales</taxon>
        <taxon>Marinifilaceae</taxon>
        <taxon>Ancylomarina</taxon>
    </lineage>
</organism>
<dbReference type="EMBL" id="QQWG01000003">
    <property type="protein sequence ID" value="RRG23664.1"/>
    <property type="molecule type" value="Genomic_DNA"/>
</dbReference>
<gene>
    <name evidence="1" type="ORF">DWB61_04540</name>
</gene>
<proteinExistence type="predicted"/>
<dbReference type="InterPro" id="IPR019861">
    <property type="entry name" value="PorP/SprF_Bacteroidetes"/>
</dbReference>
<dbReference type="Proteomes" id="UP000285794">
    <property type="component" value="Unassembled WGS sequence"/>
</dbReference>
<dbReference type="RefSeq" id="WP_125029705.1">
    <property type="nucleotide sequence ID" value="NZ_JAPXVP010000003.1"/>
</dbReference>
<protein>
    <submittedName>
        <fullName evidence="1">Type IX secretion system membrane protein PorP/SprF</fullName>
    </submittedName>
</protein>
<comment type="caution">
    <text evidence="1">The sequence shown here is derived from an EMBL/GenBank/DDBJ whole genome shotgun (WGS) entry which is preliminary data.</text>
</comment>
<sequence>MRNFFITLIFIFALHVSTKAQQLPLYSQYVENGFLFNPAMAGTRIYTPLRLTMRKQWAGIEGAPETQALSVHRNFGERSTACDAVGNPLAQRNTQRGLGMGAYVFNDNYGAISRTGIELSYAYHLEFNRQYFGKIGTRLSFGLGGVFYQYKFDGDYIPVGDPLYTGGDIVSYIPDANFGVYLYNNDYFIGLSIAHLFESSVKMGDAGFNNDIMLRHYYFTAGYTFNINNQVALEPSAIVRRTLDSQNYIDLTAKLYVRSFWLALSYRSNDQLVGMLGVNFAKYYLGYSYDYYSNNLLANNSNGTHEITFGLNFDVPKTMIRDLMRRNRNEAAKTRRKIRQKKTNEFMFF</sequence>
<dbReference type="OrthoDB" id="626665at2"/>
<reference evidence="1 2" key="1">
    <citation type="submission" date="2018-07" db="EMBL/GenBank/DDBJ databases">
        <title>Draft genome sequence of Ancylomarina sp. M1P.</title>
        <authorList>
            <person name="Yadav S."/>
            <person name="Villanueva L."/>
            <person name="Damste J.S.S."/>
        </authorList>
    </citation>
    <scope>NUCLEOTIDE SEQUENCE [LARGE SCALE GENOMIC DNA]</scope>
    <source>
        <strain evidence="1 2">M1P</strain>
    </source>
</reference>